<reference evidence="1 2" key="1">
    <citation type="submission" date="2014-06" db="EMBL/GenBank/DDBJ databases">
        <authorList>
            <person name="Swart Estienne"/>
        </authorList>
    </citation>
    <scope>NUCLEOTIDE SEQUENCE [LARGE SCALE GENOMIC DNA]</scope>
    <source>
        <strain evidence="1 2">130c</strain>
    </source>
</reference>
<proteinExistence type="predicted"/>
<name>A0A078AU80_STYLE</name>
<evidence type="ECO:0000313" key="1">
    <source>
        <dbReference type="EMBL" id="CDW85546.1"/>
    </source>
</evidence>
<dbReference type="EMBL" id="CCKQ01013835">
    <property type="protein sequence ID" value="CDW85546.1"/>
    <property type="molecule type" value="Genomic_DNA"/>
</dbReference>
<organism evidence="1 2">
    <name type="scientific">Stylonychia lemnae</name>
    <name type="common">Ciliate</name>
    <dbReference type="NCBI Taxonomy" id="5949"/>
    <lineage>
        <taxon>Eukaryota</taxon>
        <taxon>Sar</taxon>
        <taxon>Alveolata</taxon>
        <taxon>Ciliophora</taxon>
        <taxon>Intramacronucleata</taxon>
        <taxon>Spirotrichea</taxon>
        <taxon>Stichotrichia</taxon>
        <taxon>Sporadotrichida</taxon>
        <taxon>Oxytrichidae</taxon>
        <taxon>Stylonychinae</taxon>
        <taxon>Stylonychia</taxon>
    </lineage>
</organism>
<sequence length="325" mass="38715">MYHMKVKDIIDYKSRQDIFCNWEKTKLKVPLHFKFQNIVKLDNNQFFFIGQTSKSMIIYKLYEKQVLLLHEQKGFTIQQASYTQGLNRFILIIGGYQVFDQKSQSKLHKTLNQSQNSMHLKVTYFDTMRNEFKDDNRFGKLNKQRLDCGTAVTGVKNNLLYVFGGIKKIITKPEEVKSNNEFTYEKQNLNNPNKSFEMLQFKHDSQIFQIDSVIHLKDQHFILFGQEFKLNDKKQMALYNQVKFFEEEQNHQWILSDLCDTLYLKGSQPKILEKCKSNHNYQDIQVIGDTYVLSNEYGVFIYEFKNIFQLRTFYRCGTEMITSLK</sequence>
<evidence type="ECO:0000313" key="2">
    <source>
        <dbReference type="Proteomes" id="UP000039865"/>
    </source>
</evidence>
<keyword evidence="2" id="KW-1185">Reference proteome</keyword>
<protein>
    <recommendedName>
        <fullName evidence="3">Kelch motif family protein</fullName>
    </recommendedName>
</protein>
<gene>
    <name evidence="1" type="primary">Contig2988.g3194</name>
    <name evidence="1" type="ORF">STYLEM_14625</name>
</gene>
<dbReference type="Proteomes" id="UP000039865">
    <property type="component" value="Unassembled WGS sequence"/>
</dbReference>
<dbReference type="AlphaFoldDB" id="A0A078AU80"/>
<dbReference type="InParanoid" id="A0A078AU80"/>
<accession>A0A078AU80</accession>
<evidence type="ECO:0008006" key="3">
    <source>
        <dbReference type="Google" id="ProtNLM"/>
    </source>
</evidence>